<dbReference type="InterPro" id="IPR007110">
    <property type="entry name" value="Ig-like_dom"/>
</dbReference>
<keyword evidence="5" id="KW-0812">Transmembrane</keyword>
<keyword evidence="1" id="KW-0732">Signal</keyword>
<dbReference type="GO" id="GO:0002764">
    <property type="term" value="P:immune response-regulating signaling pathway"/>
    <property type="evidence" value="ECO:0007669"/>
    <property type="project" value="TreeGrafter"/>
</dbReference>
<organism evidence="7 8">
    <name type="scientific">Peromyscus maniculatus bairdii</name>
    <name type="common">Prairie deer mouse</name>
    <dbReference type="NCBI Taxonomy" id="230844"/>
    <lineage>
        <taxon>Eukaryota</taxon>
        <taxon>Metazoa</taxon>
        <taxon>Chordata</taxon>
        <taxon>Craniata</taxon>
        <taxon>Vertebrata</taxon>
        <taxon>Euteleostomi</taxon>
        <taxon>Mammalia</taxon>
        <taxon>Eutheria</taxon>
        <taxon>Euarchontoglires</taxon>
        <taxon>Glires</taxon>
        <taxon>Rodentia</taxon>
        <taxon>Myomorpha</taxon>
        <taxon>Muroidea</taxon>
        <taxon>Cricetidae</taxon>
        <taxon>Neotominae</taxon>
        <taxon>Peromyscus</taxon>
    </lineage>
</organism>
<evidence type="ECO:0000256" key="1">
    <source>
        <dbReference type="ARBA" id="ARBA00022729"/>
    </source>
</evidence>
<dbReference type="Proteomes" id="UP000694547">
    <property type="component" value="Chromosome 1"/>
</dbReference>
<evidence type="ECO:0000256" key="5">
    <source>
        <dbReference type="SAM" id="Phobius"/>
    </source>
</evidence>
<dbReference type="InterPro" id="IPR003599">
    <property type="entry name" value="Ig_sub"/>
</dbReference>
<reference evidence="7 8" key="1">
    <citation type="submission" date="2018-10" db="EMBL/GenBank/DDBJ databases">
        <title>Improved assembly of the deer mouse Peromyscus maniculatus genome.</title>
        <authorList>
            <person name="Lassance J.-M."/>
            <person name="Hoekstra H.E."/>
        </authorList>
    </citation>
    <scope>NUCLEOTIDE SEQUENCE [LARGE SCALE GENOMIC DNA]</scope>
</reference>
<name>A0A8C8UAL7_PERMB</name>
<reference evidence="7" key="2">
    <citation type="submission" date="2025-08" db="UniProtKB">
        <authorList>
            <consortium name="Ensembl"/>
        </authorList>
    </citation>
    <scope>IDENTIFICATION</scope>
</reference>
<feature type="transmembrane region" description="Helical" evidence="5">
    <location>
        <begin position="258"/>
        <end position="276"/>
    </location>
</feature>
<keyword evidence="3" id="KW-0325">Glycoprotein</keyword>
<dbReference type="SMART" id="SM00409">
    <property type="entry name" value="IG"/>
    <property type="match status" value="2"/>
</dbReference>
<keyword evidence="4" id="KW-0393">Immunoglobulin domain</keyword>
<keyword evidence="2" id="KW-1015">Disulfide bond</keyword>
<dbReference type="GO" id="GO:0005886">
    <property type="term" value="C:plasma membrane"/>
    <property type="evidence" value="ECO:0007669"/>
    <property type="project" value="TreeGrafter"/>
</dbReference>
<dbReference type="AlphaFoldDB" id="A0A8C8UAL7"/>
<dbReference type="InterPro" id="IPR050412">
    <property type="entry name" value="Ig-like_Receptors_ImmuneReg"/>
</dbReference>
<sequence>MSHSLAGVCVGQTDISGNYEPPFKPILRMWPSSVVPTRGNVTLRCITSTRDVKCVIKKGVLTTQTSNLLVISGWTGTIEFLLTELQQSDAEYYTCECSKSEDSDAMSSDASLLLVTGHLPKPSLQSHQWSKVTAGGNVTLHCRKPDNMTEYTMFMLLKEGIPSPIQVQSSESNRADFSLHNVTATDTGNYSCVYHQKEAPFWASHPSDHFKILVSVVLVVVVMVLELRMVLVLVVVVVMIVGGCDGDGRSDGGGGGDGLLVVVVIVVWMSLLLSALR</sequence>
<dbReference type="Ensembl" id="ENSPEMT00000036378.1">
    <property type="protein sequence ID" value="ENSPEMP00000032389.1"/>
    <property type="gene ID" value="ENSPEMG00000029616.1"/>
</dbReference>
<evidence type="ECO:0000256" key="3">
    <source>
        <dbReference type="ARBA" id="ARBA00023180"/>
    </source>
</evidence>
<evidence type="ECO:0000313" key="7">
    <source>
        <dbReference type="Ensembl" id="ENSPEMP00000032389.1"/>
    </source>
</evidence>
<dbReference type="FunFam" id="2.60.40.10:FF:000049">
    <property type="entry name" value="Leukocyte immunoglobulin-like receptor subfamily B member 1"/>
    <property type="match status" value="1"/>
</dbReference>
<dbReference type="Gene3D" id="2.60.40.10">
    <property type="entry name" value="Immunoglobulins"/>
    <property type="match status" value="2"/>
</dbReference>
<dbReference type="InterPro" id="IPR013783">
    <property type="entry name" value="Ig-like_fold"/>
</dbReference>
<dbReference type="PANTHER" id="PTHR11738:SF157">
    <property type="entry name" value="T-CELL-INTERACTING, ACTIVATING RECEPTOR ON MYELOID CELLS PROTEIN 1"/>
    <property type="match status" value="1"/>
</dbReference>
<dbReference type="SUPFAM" id="SSF48726">
    <property type="entry name" value="Immunoglobulin"/>
    <property type="match status" value="2"/>
</dbReference>
<feature type="domain" description="Ig-like" evidence="6">
    <location>
        <begin position="120"/>
        <end position="192"/>
    </location>
</feature>
<reference evidence="7" key="3">
    <citation type="submission" date="2025-09" db="UniProtKB">
        <authorList>
            <consortium name="Ensembl"/>
        </authorList>
    </citation>
    <scope>IDENTIFICATION</scope>
</reference>
<feature type="transmembrane region" description="Helical" evidence="5">
    <location>
        <begin position="212"/>
        <end position="238"/>
    </location>
</feature>
<proteinExistence type="predicted"/>
<keyword evidence="5" id="KW-0472">Membrane</keyword>
<protein>
    <recommendedName>
        <fullName evidence="6">Ig-like domain-containing protein</fullName>
    </recommendedName>
</protein>
<dbReference type="InterPro" id="IPR036179">
    <property type="entry name" value="Ig-like_dom_sf"/>
</dbReference>
<evidence type="ECO:0000256" key="4">
    <source>
        <dbReference type="ARBA" id="ARBA00023319"/>
    </source>
</evidence>
<dbReference type="GeneTree" id="ENSGT01150000286974"/>
<keyword evidence="8" id="KW-1185">Reference proteome</keyword>
<accession>A0A8C8UAL7</accession>
<keyword evidence="5" id="KW-1133">Transmembrane helix</keyword>
<dbReference type="Pfam" id="PF13895">
    <property type="entry name" value="Ig_2"/>
    <property type="match status" value="1"/>
</dbReference>
<dbReference type="PROSITE" id="PS50835">
    <property type="entry name" value="IG_LIKE"/>
    <property type="match status" value="1"/>
</dbReference>
<evidence type="ECO:0000259" key="6">
    <source>
        <dbReference type="PROSITE" id="PS50835"/>
    </source>
</evidence>
<evidence type="ECO:0000256" key="2">
    <source>
        <dbReference type="ARBA" id="ARBA00023157"/>
    </source>
</evidence>
<evidence type="ECO:0000313" key="8">
    <source>
        <dbReference type="Proteomes" id="UP000694547"/>
    </source>
</evidence>
<dbReference type="PANTHER" id="PTHR11738">
    <property type="entry name" value="MHC CLASS I NK CELL RECEPTOR"/>
    <property type="match status" value="1"/>
</dbReference>